<accession>A0A1V1NQT8</accession>
<organism evidence="1 2">
    <name type="scientific">Candidatus Magnetoglobus multicellularis str. Araruama</name>
    <dbReference type="NCBI Taxonomy" id="890399"/>
    <lineage>
        <taxon>Bacteria</taxon>
        <taxon>Pseudomonadati</taxon>
        <taxon>Thermodesulfobacteriota</taxon>
        <taxon>Desulfobacteria</taxon>
        <taxon>Desulfobacterales</taxon>
        <taxon>Desulfobacteraceae</taxon>
        <taxon>Candidatus Magnetoglobus</taxon>
    </lineage>
</organism>
<protein>
    <recommendedName>
        <fullName evidence="3">Regulator of chromosome condensation RCC1</fullName>
    </recommendedName>
</protein>
<dbReference type="Proteomes" id="UP000189670">
    <property type="component" value="Unassembled WGS sequence"/>
</dbReference>
<dbReference type="Gene3D" id="2.130.10.30">
    <property type="entry name" value="Regulator of chromosome condensation 1/beta-lactamase-inhibitor protein II"/>
    <property type="match status" value="1"/>
</dbReference>
<evidence type="ECO:0000313" key="1">
    <source>
        <dbReference type="EMBL" id="ETR64923.1"/>
    </source>
</evidence>
<reference evidence="2" key="1">
    <citation type="submission" date="2012-11" db="EMBL/GenBank/DDBJ databases">
        <authorList>
            <person name="Lucero-Rivera Y.E."/>
            <person name="Tovar-Ramirez D."/>
        </authorList>
    </citation>
    <scope>NUCLEOTIDE SEQUENCE [LARGE SCALE GENOMIC DNA]</scope>
    <source>
        <strain evidence="2">Araruama</strain>
    </source>
</reference>
<evidence type="ECO:0000313" key="2">
    <source>
        <dbReference type="Proteomes" id="UP000189670"/>
    </source>
</evidence>
<gene>
    <name evidence="1" type="ORF">OMM_15110</name>
</gene>
<evidence type="ECO:0008006" key="3">
    <source>
        <dbReference type="Google" id="ProtNLM"/>
    </source>
</evidence>
<comment type="caution">
    <text evidence="1">The sequence shown here is derived from an EMBL/GenBank/DDBJ whole genome shotgun (WGS) entry which is preliminary data.</text>
</comment>
<dbReference type="SUPFAM" id="SSF50985">
    <property type="entry name" value="RCC1/BLIP-II"/>
    <property type="match status" value="1"/>
</dbReference>
<dbReference type="Pfam" id="PF13540">
    <property type="entry name" value="RCC1_2"/>
    <property type="match status" value="1"/>
</dbReference>
<proteinExistence type="predicted"/>
<dbReference type="EMBL" id="ATBP01003438">
    <property type="protein sequence ID" value="ETR64923.1"/>
    <property type="molecule type" value="Genomic_DNA"/>
</dbReference>
<name>A0A1V1NQT8_9BACT</name>
<feature type="non-terminal residue" evidence="1">
    <location>
        <position position="1"/>
    </location>
</feature>
<sequence>NNGTLTNMDSSDWITSGAALGDNSANDYNGTVAADFSISIAHADGDRFTATGDGGTYTGIHVYLVNESPNTTTIPTGYTSIDIDHYYGVFPVGIAPTYSIAYNYTGNSYAIDDSNLQIAYRTNNAGTWTGFASTQYTPTTTVVKTGIAAFSGISATEFILGKNESPEFSTLIVTEIIAGYLHNLALKNDGTVWAWGCNQYGQVGDGTQQIEQLRY</sequence>
<dbReference type="AlphaFoldDB" id="A0A1V1NQT8"/>
<dbReference type="InterPro" id="IPR009091">
    <property type="entry name" value="RCC1/BLIP-II"/>
</dbReference>
<feature type="non-terminal residue" evidence="1">
    <location>
        <position position="215"/>
    </location>
</feature>